<dbReference type="AlphaFoldDB" id="A0A1L9S706"/>
<evidence type="ECO:0000256" key="2">
    <source>
        <dbReference type="SAM" id="MobiDB-lite"/>
    </source>
</evidence>
<name>A0A1L9S706_9EURO</name>
<feature type="compositionally biased region" description="Polar residues" evidence="2">
    <location>
        <begin position="53"/>
        <end position="70"/>
    </location>
</feature>
<dbReference type="EMBL" id="KV878355">
    <property type="protein sequence ID" value="OJJ42934.1"/>
    <property type="molecule type" value="Genomic_DNA"/>
</dbReference>
<reference evidence="4" key="1">
    <citation type="journal article" date="2017" name="Genome Biol.">
        <title>Comparative genomics reveals high biological diversity and specific adaptations in the industrially and medically important fungal genus Aspergillus.</title>
        <authorList>
            <person name="de Vries R.P."/>
            <person name="Riley R."/>
            <person name="Wiebenga A."/>
            <person name="Aguilar-Osorio G."/>
            <person name="Amillis S."/>
            <person name="Uchima C.A."/>
            <person name="Anderluh G."/>
            <person name="Asadollahi M."/>
            <person name="Askin M."/>
            <person name="Barry K."/>
            <person name="Battaglia E."/>
            <person name="Bayram O."/>
            <person name="Benocci T."/>
            <person name="Braus-Stromeyer S.A."/>
            <person name="Caldana C."/>
            <person name="Canovas D."/>
            <person name="Cerqueira G.C."/>
            <person name="Chen F."/>
            <person name="Chen W."/>
            <person name="Choi C."/>
            <person name="Clum A."/>
            <person name="Dos Santos R.A."/>
            <person name="Damasio A.R."/>
            <person name="Diallinas G."/>
            <person name="Emri T."/>
            <person name="Fekete E."/>
            <person name="Flipphi M."/>
            <person name="Freyberg S."/>
            <person name="Gallo A."/>
            <person name="Gournas C."/>
            <person name="Habgood R."/>
            <person name="Hainaut M."/>
            <person name="Harispe M.L."/>
            <person name="Henrissat B."/>
            <person name="Hilden K.S."/>
            <person name="Hope R."/>
            <person name="Hossain A."/>
            <person name="Karabika E."/>
            <person name="Karaffa L."/>
            <person name="Karanyi Z."/>
            <person name="Krasevec N."/>
            <person name="Kuo A."/>
            <person name="Kusch H."/>
            <person name="LaButti K."/>
            <person name="Lagendijk E.L."/>
            <person name="Lapidus A."/>
            <person name="Levasseur A."/>
            <person name="Lindquist E."/>
            <person name="Lipzen A."/>
            <person name="Logrieco A.F."/>
            <person name="MacCabe A."/>
            <person name="Maekelae M.R."/>
            <person name="Malavazi I."/>
            <person name="Melin P."/>
            <person name="Meyer V."/>
            <person name="Mielnichuk N."/>
            <person name="Miskei M."/>
            <person name="Molnar A.P."/>
            <person name="Mule G."/>
            <person name="Ngan C.Y."/>
            <person name="Orejas M."/>
            <person name="Orosz E."/>
            <person name="Ouedraogo J.P."/>
            <person name="Overkamp K.M."/>
            <person name="Park H.-S."/>
            <person name="Perrone G."/>
            <person name="Piumi F."/>
            <person name="Punt P.J."/>
            <person name="Ram A.F."/>
            <person name="Ramon A."/>
            <person name="Rauscher S."/>
            <person name="Record E."/>
            <person name="Riano-Pachon D.M."/>
            <person name="Robert V."/>
            <person name="Roehrig J."/>
            <person name="Ruller R."/>
            <person name="Salamov A."/>
            <person name="Salih N.S."/>
            <person name="Samson R.A."/>
            <person name="Sandor E."/>
            <person name="Sanguinetti M."/>
            <person name="Schuetze T."/>
            <person name="Sepcic K."/>
            <person name="Shelest E."/>
            <person name="Sherlock G."/>
            <person name="Sophianopoulou V."/>
            <person name="Squina F.M."/>
            <person name="Sun H."/>
            <person name="Susca A."/>
            <person name="Todd R.B."/>
            <person name="Tsang A."/>
            <person name="Unkles S.E."/>
            <person name="van de Wiele N."/>
            <person name="van Rossen-Uffink D."/>
            <person name="Oliveira J.V."/>
            <person name="Vesth T.C."/>
            <person name="Visser J."/>
            <person name="Yu J.-H."/>
            <person name="Zhou M."/>
            <person name="Andersen M.R."/>
            <person name="Archer D.B."/>
            <person name="Baker S.E."/>
            <person name="Benoit I."/>
            <person name="Brakhage A.A."/>
            <person name="Braus G.H."/>
            <person name="Fischer R."/>
            <person name="Frisvad J.C."/>
            <person name="Goldman G.H."/>
            <person name="Houbraken J."/>
            <person name="Oakley B."/>
            <person name="Pocsi I."/>
            <person name="Scazzocchio C."/>
            <person name="Seiboth B."/>
            <person name="vanKuyk P.A."/>
            <person name="Wortman J."/>
            <person name="Dyer P.S."/>
            <person name="Grigoriev I.V."/>
        </authorList>
    </citation>
    <scope>NUCLEOTIDE SEQUENCE [LARGE SCALE GENOMIC DNA]</scope>
    <source>
        <strain evidence="4">CBS 506.65</strain>
    </source>
</reference>
<feature type="compositionally biased region" description="Low complexity" evidence="2">
    <location>
        <begin position="605"/>
        <end position="621"/>
    </location>
</feature>
<feature type="compositionally biased region" description="Pro residues" evidence="2">
    <location>
        <begin position="96"/>
        <end position="111"/>
    </location>
</feature>
<proteinExistence type="predicted"/>
<keyword evidence="4" id="KW-1185">Reference proteome</keyword>
<protein>
    <submittedName>
        <fullName evidence="3">Uncharacterized protein</fullName>
    </submittedName>
</protein>
<feature type="coiled-coil region" evidence="1">
    <location>
        <begin position="752"/>
        <end position="781"/>
    </location>
</feature>
<feature type="region of interest" description="Disordered" evidence="2">
    <location>
        <begin position="595"/>
        <end position="628"/>
    </location>
</feature>
<evidence type="ECO:0000313" key="3">
    <source>
        <dbReference type="EMBL" id="OJJ42934.1"/>
    </source>
</evidence>
<gene>
    <name evidence="3" type="ORF">ASPZODRAFT_75221</name>
</gene>
<feature type="compositionally biased region" description="Low complexity" evidence="2">
    <location>
        <begin position="196"/>
        <end position="211"/>
    </location>
</feature>
<feature type="region of interest" description="Disordered" evidence="2">
    <location>
        <begin position="641"/>
        <end position="666"/>
    </location>
</feature>
<sequence>MPGGAGAVNSNINSPLGPDTTTWGVRYNQQYHGQAPPPLPPRPASTGERPYSHAQTPVGSSPSPYIATTQSPPPPPPAVDHHYQAQWAPSSAAAPPLQPSNNIPPPPPPVPLAYQNEKLQQSNLAWQQPPQPTYSDHPPTHHYDPQVSQPPPVPHAGPLTAVSPPHNTPAPPMVRPTPPTQPPPSTVYHQPPPTLAPLVTSPVAPSAASALGFGGPSDWEHFGPVAGDVDDLDAFHQRTPTQVPPPRPAANATSVHPTVVALPEVPHTNQAPAVSPVISSPSTIYKSQAPLHPQRADTADSMASTVSSEGPSDSIDGVIEAWTQPFSRREDKSPGGRNAQASMENEDRLPHVISQQQPFGVAKHKSNSPATLKEPRSKVEESSLIDSSTTKKAESTTVPTKYLDPYEDLDPWSKSSLARYVTMLRKEAVADSDEDRYKLFTAFMGKETKLREVLYNIEHESGKEQKPESASQAVAGSTHITERSDSATPSVQTVNPPISSSNEIQIKVTSEESRPVSNQPAVSPSSASTSGSTDPVVPSFNGVSHKETLEPLTSNPPQPIYTPFRYTEGPQRGSDHLTFDRPAYQAYSALRQASVESGRVMSNGPSSSTPTPRSDTPSVVPARNEHDETFIGLIREKSVAYKKKPLRKASPPPPLPGSLGNPRTSGPLNELRSLVSTPVAKQSESFWNIATRKDLEKYNNDFTYIQDAVGVWEKEAKERRTEIERGRAQRQENSETHIDTMFNDKSIGYADINVLEEEFRQTEARVQLEEERKELDDYITNLFTPLDNRLKGEISKLSAHYETILSQLDHESTRTKESTADKFHVSHTMLTVNDIYKKLEARYQKRLEIALDREQRRKKAERRPLVFMGSSPALKQLDADFDRMEKQNLLEAAKDRDERANRLMDSFDDAIMRGLGENQSTIDDIAPKLKKLDGKALKSSGLSDLEIEQVLKSVATLVESLRTDSESILHYFGVADMSLNDADYSVSVAEARYSNADEDVFHRLENEKQKEDGRIQSDLTSKLNSVRKGPAEIIAQTNDLLRAIGKTPETEPPALLEPPSHRTETPPVEALLTGPRPRTATLSKPPAEDPEHQERLKRALEEAKKRNAARVTG</sequence>
<feature type="region of interest" description="Disordered" evidence="2">
    <location>
        <begin position="1"/>
        <end position="261"/>
    </location>
</feature>
<feature type="region of interest" description="Disordered" evidence="2">
    <location>
        <begin position="284"/>
        <end position="406"/>
    </location>
</feature>
<feature type="compositionally biased region" description="Low complexity" evidence="2">
    <location>
        <begin position="84"/>
        <end position="95"/>
    </location>
</feature>
<feature type="region of interest" description="Disordered" evidence="2">
    <location>
        <begin position="1049"/>
        <end position="1094"/>
    </location>
</feature>
<feature type="compositionally biased region" description="Low complexity" evidence="2">
    <location>
        <begin position="520"/>
        <end position="533"/>
    </location>
</feature>
<dbReference type="STRING" id="1073090.A0A1L9S706"/>
<dbReference type="GeneID" id="34616493"/>
<dbReference type="Proteomes" id="UP000184188">
    <property type="component" value="Unassembled WGS sequence"/>
</dbReference>
<feature type="compositionally biased region" description="Polar residues" evidence="2">
    <location>
        <begin position="8"/>
        <end position="32"/>
    </location>
</feature>
<dbReference type="VEuPathDB" id="FungiDB:ASPZODRAFT_75221"/>
<feature type="region of interest" description="Disordered" evidence="2">
    <location>
        <begin position="458"/>
        <end position="583"/>
    </location>
</feature>
<dbReference type="OrthoDB" id="1883964at2759"/>
<feature type="compositionally biased region" description="Basic and acidic residues" evidence="2">
    <location>
        <begin position="458"/>
        <end position="467"/>
    </location>
</feature>
<feature type="compositionally biased region" description="Pro residues" evidence="2">
    <location>
        <begin position="166"/>
        <end position="195"/>
    </location>
</feature>
<organism evidence="3 4">
    <name type="scientific">Penicilliopsis zonata CBS 506.65</name>
    <dbReference type="NCBI Taxonomy" id="1073090"/>
    <lineage>
        <taxon>Eukaryota</taxon>
        <taxon>Fungi</taxon>
        <taxon>Dikarya</taxon>
        <taxon>Ascomycota</taxon>
        <taxon>Pezizomycotina</taxon>
        <taxon>Eurotiomycetes</taxon>
        <taxon>Eurotiomycetidae</taxon>
        <taxon>Eurotiales</taxon>
        <taxon>Aspergillaceae</taxon>
        <taxon>Penicilliopsis</taxon>
    </lineage>
</organism>
<evidence type="ECO:0000256" key="1">
    <source>
        <dbReference type="SAM" id="Coils"/>
    </source>
</evidence>
<evidence type="ECO:0000313" key="4">
    <source>
        <dbReference type="Proteomes" id="UP000184188"/>
    </source>
</evidence>
<accession>A0A1L9S706</accession>
<feature type="compositionally biased region" description="Polar residues" evidence="2">
    <location>
        <begin position="468"/>
        <end position="479"/>
    </location>
</feature>
<feature type="compositionally biased region" description="Polar residues" evidence="2">
    <location>
        <begin position="301"/>
        <end position="311"/>
    </location>
</feature>
<feature type="compositionally biased region" description="Polar residues" evidence="2">
    <location>
        <begin position="117"/>
        <end position="128"/>
    </location>
</feature>
<feature type="compositionally biased region" description="Polar residues" evidence="2">
    <location>
        <begin position="486"/>
        <end position="508"/>
    </location>
</feature>
<keyword evidence="1" id="KW-0175">Coiled coil</keyword>
<dbReference type="RefSeq" id="XP_022577444.1">
    <property type="nucleotide sequence ID" value="XM_022730029.1"/>
</dbReference>